<gene>
    <name evidence="3" type="ORF">AZE42_11187</name>
</gene>
<evidence type="ECO:0000313" key="4">
    <source>
        <dbReference type="Proteomes" id="UP000183567"/>
    </source>
</evidence>
<keyword evidence="4" id="KW-1185">Reference proteome</keyword>
<dbReference type="Proteomes" id="UP000183567">
    <property type="component" value="Unassembled WGS sequence"/>
</dbReference>
<proteinExistence type="predicted"/>
<dbReference type="EMBL" id="LVVM01003717">
    <property type="protein sequence ID" value="OJA14390.1"/>
    <property type="molecule type" value="Genomic_DNA"/>
</dbReference>
<dbReference type="GO" id="GO:0005524">
    <property type="term" value="F:ATP binding"/>
    <property type="evidence" value="ECO:0007669"/>
    <property type="project" value="InterPro"/>
</dbReference>
<feature type="compositionally biased region" description="Basic and acidic residues" evidence="1">
    <location>
        <begin position="15"/>
        <end position="28"/>
    </location>
</feature>
<feature type="region of interest" description="Disordered" evidence="1">
    <location>
        <begin position="1"/>
        <end position="28"/>
    </location>
</feature>
<evidence type="ECO:0000259" key="2">
    <source>
        <dbReference type="PROSITE" id="PS50011"/>
    </source>
</evidence>
<evidence type="ECO:0000313" key="3">
    <source>
        <dbReference type="EMBL" id="OJA14390.1"/>
    </source>
</evidence>
<dbReference type="InterPro" id="IPR011009">
    <property type="entry name" value="Kinase-like_dom_sf"/>
</dbReference>
<dbReference type="STRING" id="180088.A0A1J8PYL8"/>
<dbReference type="SUPFAM" id="SSF56112">
    <property type="entry name" value="Protein kinase-like (PK-like)"/>
    <property type="match status" value="1"/>
</dbReference>
<dbReference type="SMART" id="SM00220">
    <property type="entry name" value="S_TKc"/>
    <property type="match status" value="1"/>
</dbReference>
<dbReference type="Gene3D" id="1.10.510.10">
    <property type="entry name" value="Transferase(Phosphotransferase) domain 1"/>
    <property type="match status" value="1"/>
</dbReference>
<name>A0A1J8PYL8_9AGAM</name>
<feature type="compositionally biased region" description="Basic residues" evidence="1">
    <location>
        <begin position="1"/>
        <end position="14"/>
    </location>
</feature>
<reference evidence="3 4" key="1">
    <citation type="submission" date="2016-03" db="EMBL/GenBank/DDBJ databases">
        <title>Comparative genomics of the ectomycorrhizal sister species Rhizopogon vinicolor and Rhizopogon vesiculosus (Basidiomycota: Boletales) reveals a divergence of the mating type B locus.</title>
        <authorList>
            <person name="Mujic A.B."/>
            <person name="Kuo A."/>
            <person name="Tritt A."/>
            <person name="Lipzen A."/>
            <person name="Chen C."/>
            <person name="Johnson J."/>
            <person name="Sharma A."/>
            <person name="Barry K."/>
            <person name="Grigoriev I.V."/>
            <person name="Spatafora J.W."/>
        </authorList>
    </citation>
    <scope>NUCLEOTIDE SEQUENCE [LARGE SCALE GENOMIC DNA]</scope>
    <source>
        <strain evidence="3 4">AM-OR11-056</strain>
    </source>
</reference>
<feature type="domain" description="Protein kinase" evidence="2">
    <location>
        <begin position="92"/>
        <end position="405"/>
    </location>
</feature>
<sequence>MSKPFFARHKRTPKPKAEIKAKEAAELERRQARKQKELAVFGTEPKRSPGALAEREIWWCQQYQWLKGQGYLLRSRYAPDWVPSWEGSKRNPLDCEDGPAMVLGRIMDATRLSDGLYVSLKVIEKSEHPREAEIGRYFMAEKLASDPKNHCVPFLEVLSVPNEDDKQIIVMPLLLDFTKLPFDTFGEVIECIRQLLEGLWFMHKHLVAHCDCMWMNIMMDAKDLYVEPYHPVEPHMKRDFRGYASHYTRTQRPPKYYFIDFGLSCQYDTSEENPLEYPVLGGDKTVPEFQNNINIRLNPFPTDVYYLGNVIREQFLDTKIGFEFLKPLVDDMVQDDPSKRPKMEQAVEQFDSIRQSLTTWKLRSRVTDKYKYEDPFEHLYRGAAHWKRRIGFIVKRVSPIPRLSE</sequence>
<dbReference type="AlphaFoldDB" id="A0A1J8PYL8"/>
<dbReference type="PROSITE" id="PS50011">
    <property type="entry name" value="PROTEIN_KINASE_DOM"/>
    <property type="match status" value="1"/>
</dbReference>
<accession>A0A1J8PYL8</accession>
<dbReference type="Gene3D" id="3.30.200.20">
    <property type="entry name" value="Phosphorylase Kinase, domain 1"/>
    <property type="match status" value="1"/>
</dbReference>
<dbReference type="OrthoDB" id="5987198at2759"/>
<organism evidence="3 4">
    <name type="scientific">Rhizopogon vesiculosus</name>
    <dbReference type="NCBI Taxonomy" id="180088"/>
    <lineage>
        <taxon>Eukaryota</taxon>
        <taxon>Fungi</taxon>
        <taxon>Dikarya</taxon>
        <taxon>Basidiomycota</taxon>
        <taxon>Agaricomycotina</taxon>
        <taxon>Agaricomycetes</taxon>
        <taxon>Agaricomycetidae</taxon>
        <taxon>Boletales</taxon>
        <taxon>Suillineae</taxon>
        <taxon>Rhizopogonaceae</taxon>
        <taxon>Rhizopogon</taxon>
    </lineage>
</organism>
<evidence type="ECO:0000256" key="1">
    <source>
        <dbReference type="SAM" id="MobiDB-lite"/>
    </source>
</evidence>
<comment type="caution">
    <text evidence="3">The sequence shown here is derived from an EMBL/GenBank/DDBJ whole genome shotgun (WGS) entry which is preliminary data.</text>
</comment>
<protein>
    <recommendedName>
        <fullName evidence="2">Protein kinase domain-containing protein</fullName>
    </recommendedName>
</protein>
<dbReference type="GO" id="GO:0004672">
    <property type="term" value="F:protein kinase activity"/>
    <property type="evidence" value="ECO:0007669"/>
    <property type="project" value="InterPro"/>
</dbReference>
<dbReference type="InterPro" id="IPR000719">
    <property type="entry name" value="Prot_kinase_dom"/>
</dbReference>